<keyword evidence="2" id="KW-0238">DNA-binding</keyword>
<dbReference type="Pfam" id="PF22922">
    <property type="entry name" value="GAF_NLP"/>
    <property type="match status" value="1"/>
</dbReference>
<feature type="compositionally biased region" description="Polar residues" evidence="5">
    <location>
        <begin position="675"/>
        <end position="685"/>
    </location>
</feature>
<name>A0AAV9FH97_ACOCL</name>
<accession>A0AAV9FH97</accession>
<dbReference type="GO" id="GO:0003700">
    <property type="term" value="F:DNA-binding transcription factor activity"/>
    <property type="evidence" value="ECO:0007669"/>
    <property type="project" value="InterPro"/>
</dbReference>
<evidence type="ECO:0000256" key="3">
    <source>
        <dbReference type="ARBA" id="ARBA00023163"/>
    </source>
</evidence>
<dbReference type="PANTHER" id="PTHR32002:SF35">
    <property type="entry name" value="PROTEIN NLP6"/>
    <property type="match status" value="1"/>
</dbReference>
<evidence type="ECO:0000313" key="8">
    <source>
        <dbReference type="EMBL" id="KAK1325408.1"/>
    </source>
</evidence>
<dbReference type="InterPro" id="IPR003035">
    <property type="entry name" value="RWP-RK_dom"/>
</dbReference>
<feature type="region of interest" description="Disordered" evidence="5">
    <location>
        <begin position="736"/>
        <end position="778"/>
    </location>
</feature>
<dbReference type="PROSITE" id="PS51519">
    <property type="entry name" value="RWP_RK"/>
    <property type="match status" value="1"/>
</dbReference>
<feature type="compositionally biased region" description="Polar residues" evidence="5">
    <location>
        <begin position="754"/>
        <end position="778"/>
    </location>
</feature>
<comment type="caution">
    <text evidence="8">The sequence shown here is derived from an EMBL/GenBank/DDBJ whole genome shotgun (WGS) entry which is preliminary data.</text>
</comment>
<reference evidence="8" key="1">
    <citation type="journal article" date="2023" name="Nat. Commun.">
        <title>Diploid and tetraploid genomes of Acorus and the evolution of monocots.</title>
        <authorList>
            <person name="Ma L."/>
            <person name="Liu K.W."/>
            <person name="Li Z."/>
            <person name="Hsiao Y.Y."/>
            <person name="Qi Y."/>
            <person name="Fu T."/>
            <person name="Tang G.D."/>
            <person name="Zhang D."/>
            <person name="Sun W.H."/>
            <person name="Liu D.K."/>
            <person name="Li Y."/>
            <person name="Chen G.Z."/>
            <person name="Liu X.D."/>
            <person name="Liao X.Y."/>
            <person name="Jiang Y.T."/>
            <person name="Yu X."/>
            <person name="Hao Y."/>
            <person name="Huang J."/>
            <person name="Zhao X.W."/>
            <person name="Ke S."/>
            <person name="Chen Y.Y."/>
            <person name="Wu W.L."/>
            <person name="Hsu J.L."/>
            <person name="Lin Y.F."/>
            <person name="Huang M.D."/>
            <person name="Li C.Y."/>
            <person name="Huang L."/>
            <person name="Wang Z.W."/>
            <person name="Zhao X."/>
            <person name="Zhong W.Y."/>
            <person name="Peng D.H."/>
            <person name="Ahmad S."/>
            <person name="Lan S."/>
            <person name="Zhang J.S."/>
            <person name="Tsai W.C."/>
            <person name="Van de Peer Y."/>
            <person name="Liu Z.J."/>
        </authorList>
    </citation>
    <scope>NUCLEOTIDE SEQUENCE</scope>
    <source>
        <strain evidence="8">CP</strain>
    </source>
</reference>
<evidence type="ECO:0000256" key="1">
    <source>
        <dbReference type="ARBA" id="ARBA00023015"/>
    </source>
</evidence>
<sequence>MDLDLEFDESWPFDPTTFISSPPCPYLLSSPPPPSLLHLSSSSTAEQPNSPLWLFSDQGRASATATATAAAHEIPNSIGDCPRFFLCNSEPINRNSSIDEGKKQPPPLVTSSEEASDLSYVIKERMTQALRLFKESTEQHVLVQVWAPVKNGDHYVLTTSGQPFVLDPHSTGLLQYRTVSLTYMFSVDGGSDGDLGLPGRVFRHKLPEWTPNVQYYSKKEYPRLSHALNYDVRGTLALPVFEPLGQSCVGVVEVIMTSQKINYAPEVDKVCKALEAVNLKSSEILDHPNVQICNEGRQAALAEILEILTTVCETHKLPLAQTWVPCKHRNILAYGGGSKKSCSSFDGSCMGQVCMSTTDVAFYVVDSHMWRFRDACAEHHLQKGQGVAGRAFATHRMCFCKDITQFSKTEYPLVHYARMFRLTGCLAICLRSTHTGSDEYVLEFFLPPECWDTAEQQALLDALLITVKQCFRSLKVVDEKDLHEESSVEITDTITHMKIDLELKYVDCQGQESSLHPSHEAKSYELQNGGDAFQDILEHGPEEIDKEKNANKIDMAGNGSVISLYDKKNVKTGERRRGKAEKSISLEVLRQYFAGSLKDAAKSLGVCPTTMKRICRQHGIPRWPSRKINKVNRSLTKLKRVIESVQGAERAFNLTSVVADPLQVAVAPFSWTTNANGSKSNSTIAKLSDPHEGKEREFLVHKSSDTSHPVDMGETTLRGGSLSANVEPVLQEIGSHLELGKDSPKGGSGEESNEYPTSRSSCQGSPANEDQLSNPSISSAKEKVVNTTHLMGLEFQRIGEPNVPDPLMTIEPKMLLSGMLIEDSGSCKDFRDLCNSTMEGFQDENVNLEAIEAAQATQQTALAKQEVRTITIKATYKEDIIRFRLPCTCGMVELNEEVAKRLKLEFGTFDIRYLDDDHEWVLLACDADLQECVEILGSSGGNMIRLAVHDIMANLGSSCESSGE</sequence>
<keyword evidence="1" id="KW-0805">Transcription regulation</keyword>
<organism evidence="8 9">
    <name type="scientific">Acorus calamus</name>
    <name type="common">Sweet flag</name>
    <dbReference type="NCBI Taxonomy" id="4465"/>
    <lineage>
        <taxon>Eukaryota</taxon>
        <taxon>Viridiplantae</taxon>
        <taxon>Streptophyta</taxon>
        <taxon>Embryophyta</taxon>
        <taxon>Tracheophyta</taxon>
        <taxon>Spermatophyta</taxon>
        <taxon>Magnoliopsida</taxon>
        <taxon>Liliopsida</taxon>
        <taxon>Acoraceae</taxon>
        <taxon>Acorus</taxon>
    </lineage>
</organism>
<keyword evidence="4" id="KW-0539">Nucleus</keyword>
<feature type="region of interest" description="Disordered" evidence="5">
    <location>
        <begin position="95"/>
        <end position="114"/>
    </location>
</feature>
<dbReference type="Pfam" id="PF02042">
    <property type="entry name" value="RWP-RK"/>
    <property type="match status" value="1"/>
</dbReference>
<dbReference type="InterPro" id="IPR000270">
    <property type="entry name" value="PB1_dom"/>
</dbReference>
<keyword evidence="3" id="KW-0804">Transcription</keyword>
<dbReference type="Proteomes" id="UP001180020">
    <property type="component" value="Unassembled WGS sequence"/>
</dbReference>
<dbReference type="InterPro" id="IPR045012">
    <property type="entry name" value="NLP"/>
</dbReference>
<dbReference type="InterPro" id="IPR034891">
    <property type="entry name" value="PB1_NLP"/>
</dbReference>
<dbReference type="Pfam" id="PF00564">
    <property type="entry name" value="PB1"/>
    <property type="match status" value="1"/>
</dbReference>
<feature type="domain" description="RWP-RK" evidence="6">
    <location>
        <begin position="570"/>
        <end position="651"/>
    </location>
</feature>
<dbReference type="GO" id="GO:0003677">
    <property type="term" value="F:DNA binding"/>
    <property type="evidence" value="ECO:0007669"/>
    <property type="project" value="UniProtKB-KW"/>
</dbReference>
<keyword evidence="9" id="KW-1185">Reference proteome</keyword>
<gene>
    <name evidence="8" type="primary">NLP3</name>
    <name evidence="8" type="ORF">QJS10_CPA01g01887</name>
</gene>
<evidence type="ECO:0000256" key="4">
    <source>
        <dbReference type="ARBA" id="ARBA00023242"/>
    </source>
</evidence>
<dbReference type="Gene3D" id="3.10.20.90">
    <property type="entry name" value="Phosphatidylinositol 3-kinase Catalytic Subunit, Chain A, domain 1"/>
    <property type="match status" value="1"/>
</dbReference>
<evidence type="ECO:0000259" key="6">
    <source>
        <dbReference type="PROSITE" id="PS51519"/>
    </source>
</evidence>
<dbReference type="SUPFAM" id="SSF54277">
    <property type="entry name" value="CAD &amp; PB1 domains"/>
    <property type="match status" value="1"/>
</dbReference>
<proteinExistence type="predicted"/>
<evidence type="ECO:0000259" key="7">
    <source>
        <dbReference type="PROSITE" id="PS51745"/>
    </source>
</evidence>
<feature type="compositionally biased region" description="Basic and acidic residues" evidence="5">
    <location>
        <begin position="688"/>
        <end position="705"/>
    </location>
</feature>
<evidence type="ECO:0000256" key="2">
    <source>
        <dbReference type="ARBA" id="ARBA00023125"/>
    </source>
</evidence>
<evidence type="ECO:0000256" key="5">
    <source>
        <dbReference type="SAM" id="MobiDB-lite"/>
    </source>
</evidence>
<dbReference type="InterPro" id="IPR055081">
    <property type="entry name" value="NLP1-9_GAF"/>
</dbReference>
<dbReference type="InterPro" id="IPR053793">
    <property type="entry name" value="PB1-like"/>
</dbReference>
<feature type="region of interest" description="Disordered" evidence="5">
    <location>
        <begin position="675"/>
        <end position="722"/>
    </location>
</feature>
<reference evidence="8" key="2">
    <citation type="submission" date="2023-06" db="EMBL/GenBank/DDBJ databases">
        <authorList>
            <person name="Ma L."/>
            <person name="Liu K.-W."/>
            <person name="Li Z."/>
            <person name="Hsiao Y.-Y."/>
            <person name="Qi Y."/>
            <person name="Fu T."/>
            <person name="Tang G."/>
            <person name="Zhang D."/>
            <person name="Sun W.-H."/>
            <person name="Liu D.-K."/>
            <person name="Li Y."/>
            <person name="Chen G.-Z."/>
            <person name="Liu X.-D."/>
            <person name="Liao X.-Y."/>
            <person name="Jiang Y.-T."/>
            <person name="Yu X."/>
            <person name="Hao Y."/>
            <person name="Huang J."/>
            <person name="Zhao X.-W."/>
            <person name="Ke S."/>
            <person name="Chen Y.-Y."/>
            <person name="Wu W.-L."/>
            <person name="Hsu J.-L."/>
            <person name="Lin Y.-F."/>
            <person name="Huang M.-D."/>
            <person name="Li C.-Y."/>
            <person name="Huang L."/>
            <person name="Wang Z.-W."/>
            <person name="Zhao X."/>
            <person name="Zhong W.-Y."/>
            <person name="Peng D.-H."/>
            <person name="Ahmad S."/>
            <person name="Lan S."/>
            <person name="Zhang J.-S."/>
            <person name="Tsai W.-C."/>
            <person name="Van De Peer Y."/>
            <person name="Liu Z.-J."/>
        </authorList>
    </citation>
    <scope>NUCLEOTIDE SEQUENCE</scope>
    <source>
        <strain evidence="8">CP</strain>
        <tissue evidence="8">Leaves</tissue>
    </source>
</reference>
<dbReference type="CDD" id="cd06407">
    <property type="entry name" value="PB1_NLP"/>
    <property type="match status" value="1"/>
</dbReference>
<evidence type="ECO:0000313" key="9">
    <source>
        <dbReference type="Proteomes" id="UP001180020"/>
    </source>
</evidence>
<protein>
    <submittedName>
        <fullName evidence="8">Protein NLP3</fullName>
    </submittedName>
</protein>
<dbReference type="EMBL" id="JAUJYO010000001">
    <property type="protein sequence ID" value="KAK1325408.1"/>
    <property type="molecule type" value="Genomic_DNA"/>
</dbReference>
<dbReference type="AlphaFoldDB" id="A0AAV9FH97"/>
<dbReference type="PROSITE" id="PS51745">
    <property type="entry name" value="PB1"/>
    <property type="match status" value="1"/>
</dbReference>
<feature type="domain" description="PB1" evidence="7">
    <location>
        <begin position="869"/>
        <end position="951"/>
    </location>
</feature>
<dbReference type="SMART" id="SM00666">
    <property type="entry name" value="PB1"/>
    <property type="match status" value="1"/>
</dbReference>
<dbReference type="PANTHER" id="PTHR32002">
    <property type="entry name" value="PROTEIN NLP8"/>
    <property type="match status" value="1"/>
</dbReference>